<sequence>MIKDEKCDSAFLSSDFLNDLVSKMDQYFNGNILLPTIFTGDQFIHQLHSKVIGKFCNNLFVTYGSTEALLVTLKQISPDPESFEQGNVGDRNQDCG</sequence>
<dbReference type="Proteomes" id="UP001217089">
    <property type="component" value="Unassembled WGS sequence"/>
</dbReference>
<accession>A0ABQ9EDH4</accession>
<organism evidence="1 2">
    <name type="scientific">Tegillarca granosa</name>
    <name type="common">Malaysian cockle</name>
    <name type="synonym">Anadara granosa</name>
    <dbReference type="NCBI Taxonomy" id="220873"/>
    <lineage>
        <taxon>Eukaryota</taxon>
        <taxon>Metazoa</taxon>
        <taxon>Spiralia</taxon>
        <taxon>Lophotrochozoa</taxon>
        <taxon>Mollusca</taxon>
        <taxon>Bivalvia</taxon>
        <taxon>Autobranchia</taxon>
        <taxon>Pteriomorphia</taxon>
        <taxon>Arcoida</taxon>
        <taxon>Arcoidea</taxon>
        <taxon>Arcidae</taxon>
        <taxon>Tegillarca</taxon>
    </lineage>
</organism>
<evidence type="ECO:0000313" key="1">
    <source>
        <dbReference type="EMBL" id="KAJ8303338.1"/>
    </source>
</evidence>
<evidence type="ECO:0000313" key="2">
    <source>
        <dbReference type="Proteomes" id="UP001217089"/>
    </source>
</evidence>
<proteinExistence type="predicted"/>
<gene>
    <name evidence="1" type="ORF">KUTeg_019734</name>
</gene>
<comment type="caution">
    <text evidence="1">The sequence shown here is derived from an EMBL/GenBank/DDBJ whole genome shotgun (WGS) entry which is preliminary data.</text>
</comment>
<reference evidence="1 2" key="1">
    <citation type="submission" date="2022-12" db="EMBL/GenBank/DDBJ databases">
        <title>Chromosome-level genome of Tegillarca granosa.</title>
        <authorList>
            <person name="Kim J."/>
        </authorList>
    </citation>
    <scope>NUCLEOTIDE SEQUENCE [LARGE SCALE GENOMIC DNA]</scope>
    <source>
        <strain evidence="1">Teg-2019</strain>
        <tissue evidence="1">Adductor muscle</tissue>
    </source>
</reference>
<protein>
    <submittedName>
        <fullName evidence="1">Uncharacterized protein</fullName>
    </submittedName>
</protein>
<keyword evidence="2" id="KW-1185">Reference proteome</keyword>
<dbReference type="EMBL" id="JARBDR010000917">
    <property type="protein sequence ID" value="KAJ8303338.1"/>
    <property type="molecule type" value="Genomic_DNA"/>
</dbReference>
<name>A0ABQ9EDH4_TEGGR</name>